<keyword evidence="3 8" id="KW-0545">Nucleotide biosynthesis</keyword>
<name>A0ABX7SBH2_9BACT</name>
<keyword evidence="5 8" id="KW-0418">Kinase</keyword>
<feature type="binding site" evidence="8">
    <location>
        <begin position="7"/>
        <end position="14"/>
    </location>
    <ligand>
        <name>ATP</name>
        <dbReference type="ChEBI" id="CHEBI:30616"/>
    </ligand>
</feature>
<evidence type="ECO:0000256" key="1">
    <source>
        <dbReference type="ARBA" id="ARBA00009776"/>
    </source>
</evidence>
<feature type="domain" description="Thymidylate kinase-like" evidence="9">
    <location>
        <begin position="5"/>
        <end position="191"/>
    </location>
</feature>
<keyword evidence="4 8" id="KW-0547">Nucleotide-binding</keyword>
<evidence type="ECO:0000256" key="5">
    <source>
        <dbReference type="ARBA" id="ARBA00022777"/>
    </source>
</evidence>
<dbReference type="EC" id="2.7.4.9" evidence="8"/>
<dbReference type="RefSeq" id="WP_207567615.1">
    <property type="nucleotide sequence ID" value="NZ_CP071446.1"/>
</dbReference>
<dbReference type="SUPFAM" id="SSF52540">
    <property type="entry name" value="P-loop containing nucleoside triphosphate hydrolases"/>
    <property type="match status" value="1"/>
</dbReference>
<evidence type="ECO:0000256" key="3">
    <source>
        <dbReference type="ARBA" id="ARBA00022727"/>
    </source>
</evidence>
<evidence type="ECO:0000259" key="9">
    <source>
        <dbReference type="Pfam" id="PF02223"/>
    </source>
</evidence>
<comment type="catalytic activity">
    <reaction evidence="7 8">
        <text>dTMP + ATP = dTDP + ADP</text>
        <dbReference type="Rhea" id="RHEA:13517"/>
        <dbReference type="ChEBI" id="CHEBI:30616"/>
        <dbReference type="ChEBI" id="CHEBI:58369"/>
        <dbReference type="ChEBI" id="CHEBI:63528"/>
        <dbReference type="ChEBI" id="CHEBI:456216"/>
        <dbReference type="EC" id="2.7.4.9"/>
    </reaction>
</comment>
<dbReference type="GO" id="GO:0004798">
    <property type="term" value="F:dTMP kinase activity"/>
    <property type="evidence" value="ECO:0007669"/>
    <property type="project" value="UniProtKB-EC"/>
</dbReference>
<dbReference type="HAMAP" id="MF_00165">
    <property type="entry name" value="Thymidylate_kinase"/>
    <property type="match status" value="1"/>
</dbReference>
<dbReference type="InterPro" id="IPR018094">
    <property type="entry name" value="Thymidylate_kinase"/>
</dbReference>
<keyword evidence="2 8" id="KW-0808">Transferase</keyword>
<proteinExistence type="inferred from homology"/>
<comment type="function">
    <text evidence="8">Phosphorylation of dTMP to form dTDP in both de novo and salvage pathways of dTTP synthesis.</text>
</comment>
<dbReference type="Pfam" id="PF02223">
    <property type="entry name" value="Thymidylate_kin"/>
    <property type="match status" value="1"/>
</dbReference>
<dbReference type="NCBIfam" id="TIGR00041">
    <property type="entry name" value="DTMP_kinase"/>
    <property type="match status" value="1"/>
</dbReference>
<dbReference type="InterPro" id="IPR039430">
    <property type="entry name" value="Thymidylate_kin-like_dom"/>
</dbReference>
<dbReference type="EMBL" id="CP071446">
    <property type="protein sequence ID" value="QTA38898.1"/>
    <property type="molecule type" value="Genomic_DNA"/>
</dbReference>
<evidence type="ECO:0000256" key="7">
    <source>
        <dbReference type="ARBA" id="ARBA00048743"/>
    </source>
</evidence>
<reference evidence="10 11" key="1">
    <citation type="submission" date="2021-03" db="EMBL/GenBank/DDBJ databases">
        <title>Thermosipho ferrireducens sp.nov., an anaerobic thermophilic iron-reducing bacterium isolated from a deep-sea hydrothermal sulfide deposits.</title>
        <authorList>
            <person name="Zeng X."/>
            <person name="Chen Y."/>
            <person name="Shao Z."/>
        </authorList>
    </citation>
    <scope>NUCLEOTIDE SEQUENCE [LARGE SCALE GENOMIC DNA]</scope>
    <source>
        <strain evidence="10 11">JL129W03</strain>
    </source>
</reference>
<organism evidence="10 11">
    <name type="scientific">Thermosipho ferrireducens</name>
    <dbReference type="NCBI Taxonomy" id="2571116"/>
    <lineage>
        <taxon>Bacteria</taxon>
        <taxon>Thermotogati</taxon>
        <taxon>Thermotogota</taxon>
        <taxon>Thermotogae</taxon>
        <taxon>Thermotogales</taxon>
        <taxon>Fervidobacteriaceae</taxon>
        <taxon>Thermosipho</taxon>
    </lineage>
</organism>
<comment type="similarity">
    <text evidence="1 8">Belongs to the thymidylate kinase family.</text>
</comment>
<dbReference type="Gene3D" id="3.40.50.300">
    <property type="entry name" value="P-loop containing nucleotide triphosphate hydrolases"/>
    <property type="match status" value="1"/>
</dbReference>
<evidence type="ECO:0000256" key="4">
    <source>
        <dbReference type="ARBA" id="ARBA00022741"/>
    </source>
</evidence>
<evidence type="ECO:0000256" key="8">
    <source>
        <dbReference type="HAMAP-Rule" id="MF_00165"/>
    </source>
</evidence>
<keyword evidence="6 8" id="KW-0067">ATP-binding</keyword>
<evidence type="ECO:0000313" key="10">
    <source>
        <dbReference type="EMBL" id="QTA38898.1"/>
    </source>
</evidence>
<evidence type="ECO:0000256" key="2">
    <source>
        <dbReference type="ARBA" id="ARBA00022679"/>
    </source>
</evidence>
<evidence type="ECO:0000256" key="6">
    <source>
        <dbReference type="ARBA" id="ARBA00022840"/>
    </source>
</evidence>
<dbReference type="Proteomes" id="UP000671862">
    <property type="component" value="Chromosome"/>
</dbReference>
<evidence type="ECO:0000313" key="11">
    <source>
        <dbReference type="Proteomes" id="UP000671862"/>
    </source>
</evidence>
<keyword evidence="11" id="KW-1185">Reference proteome</keyword>
<dbReference type="CDD" id="cd01672">
    <property type="entry name" value="TMPK"/>
    <property type="match status" value="1"/>
</dbReference>
<dbReference type="InterPro" id="IPR027417">
    <property type="entry name" value="P-loop_NTPase"/>
</dbReference>
<accession>A0ABX7SBH2</accession>
<gene>
    <name evidence="8 10" type="primary">tmk</name>
    <name evidence="10" type="ORF">JYK00_03240</name>
</gene>
<protein>
    <recommendedName>
        <fullName evidence="8">Thymidylate kinase</fullName>
        <ecNumber evidence="8">2.7.4.9</ecNumber>
    </recommendedName>
    <alternativeName>
        <fullName evidence="8">dTMP kinase</fullName>
    </alternativeName>
</protein>
<sequence>MFIAFEGIDGCGKSTQLDLFYDYLVKSGFECIKVREPGGTILGEKVRRILLDKEMRINSRSELLLFLASRAQLIEEIIKPSLEKGYYVLADRFADSSIAYQGAGRNLGEVVVEKLNAFATDNIFPDIVFYIDIPVKEALRRIESKSKDRIEREGENYLRVVREAYLSMANKRENFYILDGTKSIEEIHNEIVNLYKSFKPSP</sequence>
<dbReference type="PANTHER" id="PTHR10344">
    <property type="entry name" value="THYMIDYLATE KINASE"/>
    <property type="match status" value="1"/>
</dbReference>
<dbReference type="PANTHER" id="PTHR10344:SF4">
    <property type="entry name" value="UMP-CMP KINASE 2, MITOCHONDRIAL"/>
    <property type="match status" value="1"/>
</dbReference>